<name>A0ABD1J7V7_9TELE</name>
<evidence type="ECO:0000256" key="2">
    <source>
        <dbReference type="ARBA" id="ARBA00023043"/>
    </source>
</evidence>
<dbReference type="PANTHER" id="PTHR24198:SF165">
    <property type="entry name" value="ANKYRIN REPEAT-CONTAINING PROTEIN-RELATED"/>
    <property type="match status" value="1"/>
</dbReference>
<evidence type="ECO:0008006" key="7">
    <source>
        <dbReference type="Google" id="ProtNLM"/>
    </source>
</evidence>
<dbReference type="Gene3D" id="1.25.40.20">
    <property type="entry name" value="Ankyrin repeat-containing domain"/>
    <property type="match status" value="1"/>
</dbReference>
<evidence type="ECO:0000313" key="6">
    <source>
        <dbReference type="Proteomes" id="UP001591681"/>
    </source>
</evidence>
<comment type="caution">
    <text evidence="5">The sequence shown here is derived from an EMBL/GenBank/DDBJ whole genome shotgun (WGS) entry which is preliminary data.</text>
</comment>
<feature type="repeat" description="ANK" evidence="3">
    <location>
        <begin position="234"/>
        <end position="266"/>
    </location>
</feature>
<dbReference type="SUPFAM" id="SSF48403">
    <property type="entry name" value="Ankyrin repeat"/>
    <property type="match status" value="1"/>
</dbReference>
<proteinExistence type="predicted"/>
<sequence>MSSRNTKQPAGKAAGKSPVKSTGKSGSSVSQQKKTGASTLVQPKGKVVKSNPPAQSKNADPPKILRAEPSREERAAVTIQCFVRQLLAKRARELREKQKQEYEELMDRLEKEAFVALVRREQEEAERERVREEEERRKRREEQRLRTRLLEAAFDGQQEEILAVLKEVTERDTKAGMGFDEAGKRQRLLSQLQMINCSDANGNTPLSEAAGGGHPEAITLLLERGADVNTQGAFGRTPIYRAAFGGHLGAVQTLLQSGADPRTHADDGSTPEQVRLQLAHSDMLMCSCSCNAVASGQAIIQALQGWDISLTDGMLKKMEAERERREGEERKQREAETERLRGEVHQLQKEHDRCQRELKKAYIELNRRITEHDKCERKGMEQTKVTLQVVHDAEEVLAKAQLAAQQAADQLSLAKLTLREQSGGDAVAERGGVRCLLKDLDDVLIKDVGGKIKQDGRWPLIVDPSGQAATFLRYRDTNYVDAMHPENMRPDTLRVALLGAIRYGKALVINMMDVDLLESVENQLNQVSLGLFSQLMSKELLQEERYLNLVRSSDGPQYARTEFRRDRLETFRLVVVTKQRHPSDALLTAFYPIEITLPESKR</sequence>
<keyword evidence="1" id="KW-0677">Repeat</keyword>
<dbReference type="PROSITE" id="PS50096">
    <property type="entry name" value="IQ"/>
    <property type="match status" value="1"/>
</dbReference>
<dbReference type="PROSITE" id="PS50297">
    <property type="entry name" value="ANK_REP_REGION"/>
    <property type="match status" value="2"/>
</dbReference>
<evidence type="ECO:0000256" key="1">
    <source>
        <dbReference type="ARBA" id="ARBA00022737"/>
    </source>
</evidence>
<feature type="compositionally biased region" description="Low complexity" evidence="4">
    <location>
        <begin position="15"/>
        <end position="36"/>
    </location>
</feature>
<reference evidence="5 6" key="1">
    <citation type="submission" date="2024-09" db="EMBL/GenBank/DDBJ databases">
        <title>A chromosome-level genome assembly of Gray's grenadier anchovy, Coilia grayii.</title>
        <authorList>
            <person name="Fu Z."/>
        </authorList>
    </citation>
    <scope>NUCLEOTIDE SEQUENCE [LARGE SCALE GENOMIC DNA]</scope>
    <source>
        <strain evidence="5">G4</strain>
        <tissue evidence="5">Muscle</tissue>
    </source>
</reference>
<feature type="region of interest" description="Disordered" evidence="4">
    <location>
        <begin position="319"/>
        <end position="344"/>
    </location>
</feature>
<dbReference type="AlphaFoldDB" id="A0ABD1J7V7"/>
<dbReference type="PROSITE" id="PS50088">
    <property type="entry name" value="ANK_REPEAT"/>
    <property type="match status" value="2"/>
</dbReference>
<feature type="region of interest" description="Disordered" evidence="4">
    <location>
        <begin position="122"/>
        <end position="142"/>
    </location>
</feature>
<feature type="repeat" description="ANK" evidence="3">
    <location>
        <begin position="201"/>
        <end position="233"/>
    </location>
</feature>
<dbReference type="Proteomes" id="UP001591681">
    <property type="component" value="Unassembled WGS sequence"/>
</dbReference>
<evidence type="ECO:0000256" key="3">
    <source>
        <dbReference type="PROSITE-ProRule" id="PRU00023"/>
    </source>
</evidence>
<dbReference type="PANTHER" id="PTHR24198">
    <property type="entry name" value="ANKYRIN REPEAT AND PROTEIN KINASE DOMAIN-CONTAINING PROTEIN"/>
    <property type="match status" value="1"/>
</dbReference>
<gene>
    <name evidence="5" type="ORF">ACEWY4_020657</name>
</gene>
<keyword evidence="2 3" id="KW-0040">ANK repeat</keyword>
<organism evidence="5 6">
    <name type="scientific">Coilia grayii</name>
    <name type="common">Gray's grenadier anchovy</name>
    <dbReference type="NCBI Taxonomy" id="363190"/>
    <lineage>
        <taxon>Eukaryota</taxon>
        <taxon>Metazoa</taxon>
        <taxon>Chordata</taxon>
        <taxon>Craniata</taxon>
        <taxon>Vertebrata</taxon>
        <taxon>Euteleostomi</taxon>
        <taxon>Actinopterygii</taxon>
        <taxon>Neopterygii</taxon>
        <taxon>Teleostei</taxon>
        <taxon>Clupei</taxon>
        <taxon>Clupeiformes</taxon>
        <taxon>Clupeoidei</taxon>
        <taxon>Engraulidae</taxon>
        <taxon>Coilinae</taxon>
        <taxon>Coilia</taxon>
    </lineage>
</organism>
<feature type="compositionally biased region" description="Basic and acidic residues" evidence="4">
    <location>
        <begin position="63"/>
        <end position="74"/>
    </location>
</feature>
<dbReference type="SMART" id="SM00248">
    <property type="entry name" value="ANK"/>
    <property type="match status" value="2"/>
</dbReference>
<dbReference type="Pfam" id="PF12796">
    <property type="entry name" value="Ank_2"/>
    <property type="match status" value="1"/>
</dbReference>
<dbReference type="InterPro" id="IPR027417">
    <property type="entry name" value="P-loop_NTPase"/>
</dbReference>
<evidence type="ECO:0000256" key="4">
    <source>
        <dbReference type="SAM" id="MobiDB-lite"/>
    </source>
</evidence>
<dbReference type="EMBL" id="JBHFQA010000018">
    <property type="protein sequence ID" value="KAL2082884.1"/>
    <property type="molecule type" value="Genomic_DNA"/>
</dbReference>
<accession>A0ABD1J7V7</accession>
<keyword evidence="6" id="KW-1185">Reference proteome</keyword>
<dbReference type="Gene3D" id="3.40.50.300">
    <property type="entry name" value="P-loop containing nucleotide triphosphate hydrolases"/>
    <property type="match status" value="1"/>
</dbReference>
<protein>
    <recommendedName>
        <fullName evidence="7">IQ motif and ankyrin repeat domain-containing protein LOC642574 homolog</fullName>
    </recommendedName>
</protein>
<dbReference type="InterPro" id="IPR036770">
    <property type="entry name" value="Ankyrin_rpt-contain_sf"/>
</dbReference>
<evidence type="ECO:0000313" key="5">
    <source>
        <dbReference type="EMBL" id="KAL2082884.1"/>
    </source>
</evidence>
<feature type="region of interest" description="Disordered" evidence="4">
    <location>
        <begin position="1"/>
        <end position="74"/>
    </location>
</feature>
<dbReference type="InterPro" id="IPR002110">
    <property type="entry name" value="Ankyrin_rpt"/>
</dbReference>